<dbReference type="VEuPathDB" id="TriTrypDB:BSAL_85225c"/>
<keyword evidence="2" id="KW-1185">Reference proteome</keyword>
<dbReference type="EMBL" id="CYKH01001002">
    <property type="protein sequence ID" value="CUG76807.1"/>
    <property type="molecule type" value="Genomic_DNA"/>
</dbReference>
<evidence type="ECO:0000313" key="2">
    <source>
        <dbReference type="Proteomes" id="UP000051952"/>
    </source>
</evidence>
<organism evidence="1 2">
    <name type="scientific">Bodo saltans</name>
    <name type="common">Flagellated protozoan</name>
    <dbReference type="NCBI Taxonomy" id="75058"/>
    <lineage>
        <taxon>Eukaryota</taxon>
        <taxon>Discoba</taxon>
        <taxon>Euglenozoa</taxon>
        <taxon>Kinetoplastea</taxon>
        <taxon>Metakinetoplastina</taxon>
        <taxon>Eubodonida</taxon>
        <taxon>Bodonidae</taxon>
        <taxon>Bodo</taxon>
    </lineage>
</organism>
<name>A0A0S4J7H6_BODSA</name>
<proteinExistence type="predicted"/>
<dbReference type="AlphaFoldDB" id="A0A0S4J7H6"/>
<reference evidence="2" key="1">
    <citation type="submission" date="2015-09" db="EMBL/GenBank/DDBJ databases">
        <authorList>
            <consortium name="Pathogen Informatics"/>
        </authorList>
    </citation>
    <scope>NUCLEOTIDE SEQUENCE [LARGE SCALE GENOMIC DNA]</scope>
    <source>
        <strain evidence="2">Lake Konstanz</strain>
    </source>
</reference>
<accession>A0A0S4J7H6</accession>
<protein>
    <submittedName>
        <fullName evidence="1">Uncharacterized protein</fullName>
    </submittedName>
</protein>
<sequence>MLHATTNDPIIIQLREEYLKTEYYFSKEFLESVHRANGSISRESRIELTSEQLATCVKNGVIEKGGPKGIDSALRMIIFCVPEVEKKRWRIIMWTVDINNFATEIIEVSFTPLEDVINYHLNHTPHTSTADSAAAYNQFVLAEEVRD</sequence>
<evidence type="ECO:0000313" key="1">
    <source>
        <dbReference type="EMBL" id="CUG76807.1"/>
    </source>
</evidence>
<dbReference type="Proteomes" id="UP000051952">
    <property type="component" value="Unassembled WGS sequence"/>
</dbReference>
<gene>
    <name evidence="1" type="ORF">BSAL_85225c</name>
</gene>